<reference evidence="5" key="1">
    <citation type="submission" date="2021-02" db="EMBL/GenBank/DDBJ databases">
        <authorList>
            <person name="Bekaert M."/>
        </authorList>
    </citation>
    <scope>NUCLEOTIDE SEQUENCE</scope>
    <source>
        <strain evidence="5">IoA-00</strain>
    </source>
</reference>
<keyword evidence="3" id="KW-0519">Myristate</keyword>
<gene>
    <name evidence="5" type="ORF">LSAA_2172</name>
</gene>
<evidence type="ECO:0000313" key="5">
    <source>
        <dbReference type="EMBL" id="CAF2749970.1"/>
    </source>
</evidence>
<accession>A0A7R8CE50</accession>
<dbReference type="AlphaFoldDB" id="A0A7R8CE50"/>
<dbReference type="PANTHER" id="PTHR12895:SF9">
    <property type="entry name" value="DYMECLIN"/>
    <property type="match status" value="1"/>
</dbReference>
<dbReference type="GO" id="GO:0007030">
    <property type="term" value="P:Golgi organization"/>
    <property type="evidence" value="ECO:0007669"/>
    <property type="project" value="TreeGrafter"/>
</dbReference>
<organism evidence="5 6">
    <name type="scientific">Lepeophtheirus salmonis</name>
    <name type="common">Salmon louse</name>
    <name type="synonym">Caligus salmonis</name>
    <dbReference type="NCBI Taxonomy" id="72036"/>
    <lineage>
        <taxon>Eukaryota</taxon>
        <taxon>Metazoa</taxon>
        <taxon>Ecdysozoa</taxon>
        <taxon>Arthropoda</taxon>
        <taxon>Crustacea</taxon>
        <taxon>Multicrustacea</taxon>
        <taxon>Hexanauplia</taxon>
        <taxon>Copepoda</taxon>
        <taxon>Siphonostomatoida</taxon>
        <taxon>Caligidae</taxon>
        <taxon>Lepeophtheirus</taxon>
    </lineage>
</organism>
<evidence type="ECO:0000256" key="2">
    <source>
        <dbReference type="ARBA" id="ARBA00015736"/>
    </source>
</evidence>
<name>A0A7R8CE50_LEPSM</name>
<dbReference type="OrthoDB" id="10253409at2759"/>
<keyword evidence="6" id="KW-1185">Reference proteome</keyword>
<dbReference type="GO" id="GO:0005794">
    <property type="term" value="C:Golgi apparatus"/>
    <property type="evidence" value="ECO:0007669"/>
    <property type="project" value="TreeGrafter"/>
</dbReference>
<evidence type="ECO:0000256" key="4">
    <source>
        <dbReference type="ARBA" id="ARBA00023288"/>
    </source>
</evidence>
<dbReference type="PANTHER" id="PTHR12895">
    <property type="entry name" value="DYMECLIN"/>
    <property type="match status" value="1"/>
</dbReference>
<dbReference type="EMBL" id="HG994580">
    <property type="protein sequence ID" value="CAF2749970.1"/>
    <property type="molecule type" value="Genomic_DNA"/>
</dbReference>
<proteinExistence type="inferred from homology"/>
<evidence type="ECO:0000313" key="6">
    <source>
        <dbReference type="Proteomes" id="UP000675881"/>
    </source>
</evidence>
<protein>
    <recommendedName>
        <fullName evidence="2">Dymeclin</fullName>
    </recommendedName>
</protein>
<sequence>MIDIYYMFECDVVSLEPISENHPFWNGFLSFQSSLIPMGYEDSKKLEEIIEPLAKRFILNNLKNWKFWHPLGSVLKKKTELIASQHLESSVFLLQTCNNLFVLRTCMKFFIERIKDEDLEAQFEAQSESSENVNQRFELLFQSLIDTILDIPLSSYKLIMSSPKAMALIRSLLTRFMDRMEMTERNESGSLVVGIASGVFNMFSSAFYDSSAQESSDKKVTKTPLADFSLLLLLVLVNQCTPAMMGNTEEIESKYKNPFRSALFRLRGIQGDSNEALSEDVKEEQFDFAKLFKSIWSTLDSDESTLLLYLLLHQNDCFRIHVLASSDMDLLVIPLLKTLYRAPTKTSGNHHINHHVYMSLIILLILSEDDLFNTSVHETMIKNIEWYSERSLTDISLGGTLILVVIRTIQFNMLKMRDKYLHTNCLAALANMSSQFRRLHSYVCQRIISMFETLAKKHGRIMSSVQYADDESEVSIHVDDESIGDTMADAEVLEEVLKMILEIINSCLVHQIKNNPNLIYTLLYKRDLFAPFASHPSFQDLTQNIQTVINYFGSKLDQTQEKKGTALTVDEKLIKFPDLKFKYVEEEKTRRFFYSLYMESYYGKTLLESSIYNSFTSKRVIIVK</sequence>
<comment type="similarity">
    <text evidence="1">Belongs to the dymeclin family.</text>
</comment>
<dbReference type="InterPro" id="IPR019142">
    <property type="entry name" value="Dymeclin"/>
</dbReference>
<evidence type="ECO:0000256" key="1">
    <source>
        <dbReference type="ARBA" id="ARBA00010603"/>
    </source>
</evidence>
<dbReference type="Pfam" id="PF09742">
    <property type="entry name" value="Dymeclin"/>
    <property type="match status" value="2"/>
</dbReference>
<keyword evidence="4" id="KW-0449">Lipoprotein</keyword>
<evidence type="ECO:0000256" key="3">
    <source>
        <dbReference type="ARBA" id="ARBA00022707"/>
    </source>
</evidence>
<dbReference type="Proteomes" id="UP000675881">
    <property type="component" value="Chromosome 1"/>
</dbReference>